<gene>
    <name evidence="1" type="ORF">FAZ21_14650</name>
</gene>
<comment type="caution">
    <text evidence="1">The sequence shown here is derived from an EMBL/GenBank/DDBJ whole genome shotgun (WGS) entry which is preliminary data.</text>
</comment>
<dbReference type="OrthoDB" id="8611785at2"/>
<sequence length="296" mass="33402">MLSTRWSPTLMTPRRVSTRCKSTEGVTMDLISLSAPRTMSSLEVAALTEKRHDHVLRDTRSMLIGLYGEQGPQTELPGKEVFEALCTRMCWWVDSPKLGNQQIQGVMVSHDARGFVSEIALDYSHCMTLITGYSAKLRKAIVDRWQVLEKQVSQPAALPDFSNPATAARAWAEQYEARALAEKTKAEIGSRREATAMATASAERRRANQLEQELDRSQQYATIKRMEALYRSRHFDWRVLKRVSGKLGLPSIATFDSNYGTVRGYHVDVWREAYGVDIGQLPDAFLSKPSALRHTH</sequence>
<evidence type="ECO:0008006" key="3">
    <source>
        <dbReference type="Google" id="ProtNLM"/>
    </source>
</evidence>
<protein>
    <recommendedName>
        <fullName evidence="3">Antirepressor protein C-terminal domain-containing protein</fullName>
    </recommendedName>
</protein>
<dbReference type="AlphaFoldDB" id="A0A4U0PNM8"/>
<reference evidence="1 2" key="1">
    <citation type="submission" date="2019-04" db="EMBL/GenBank/DDBJ databases">
        <title>Chitiniphilus eburnea sp. nov., a novel chitinolytic bacterium isolated from aquaculture sludge.</title>
        <authorList>
            <person name="Sheng M."/>
        </authorList>
    </citation>
    <scope>NUCLEOTIDE SEQUENCE [LARGE SCALE GENOMIC DNA]</scope>
    <source>
        <strain evidence="1 2">HX-2-15</strain>
    </source>
</reference>
<organism evidence="1 2">
    <name type="scientific">Chitiniphilus eburneus</name>
    <dbReference type="NCBI Taxonomy" id="2571148"/>
    <lineage>
        <taxon>Bacteria</taxon>
        <taxon>Pseudomonadati</taxon>
        <taxon>Pseudomonadota</taxon>
        <taxon>Betaproteobacteria</taxon>
        <taxon>Neisseriales</taxon>
        <taxon>Chitinibacteraceae</taxon>
        <taxon>Chitiniphilus</taxon>
    </lineage>
</organism>
<proteinExistence type="predicted"/>
<dbReference type="EMBL" id="SUMF01000020">
    <property type="protein sequence ID" value="TJZ69755.1"/>
    <property type="molecule type" value="Genomic_DNA"/>
</dbReference>
<name>A0A4U0PNM8_9NEIS</name>
<keyword evidence="2" id="KW-1185">Reference proteome</keyword>
<evidence type="ECO:0000313" key="2">
    <source>
        <dbReference type="Proteomes" id="UP000310016"/>
    </source>
</evidence>
<dbReference type="Proteomes" id="UP000310016">
    <property type="component" value="Unassembled WGS sequence"/>
</dbReference>
<evidence type="ECO:0000313" key="1">
    <source>
        <dbReference type="EMBL" id="TJZ69755.1"/>
    </source>
</evidence>
<accession>A0A4U0PNM8</accession>